<sequence length="89" mass="9493">MTVIREMLDKSFAAPCPPKLVSRHKQHNMLSPPDKEQCPPPSHLRQEATSPAETATSTSAPASPAALQTMTDDESGTAPTRAETGIPEI</sequence>
<dbReference type="AlphaFoldDB" id="A0A4U0X7R7"/>
<evidence type="ECO:0000313" key="2">
    <source>
        <dbReference type="EMBL" id="TKA71143.1"/>
    </source>
</evidence>
<feature type="region of interest" description="Disordered" evidence="1">
    <location>
        <begin position="14"/>
        <end position="89"/>
    </location>
</feature>
<gene>
    <name evidence="2" type="ORF">B0A49_02886</name>
</gene>
<keyword evidence="3" id="KW-1185">Reference proteome</keyword>
<name>A0A4U0X7R7_9PEZI</name>
<accession>A0A4U0X7R7</accession>
<dbReference type="EMBL" id="NAJN01000591">
    <property type="protein sequence ID" value="TKA71143.1"/>
    <property type="molecule type" value="Genomic_DNA"/>
</dbReference>
<reference evidence="2 3" key="1">
    <citation type="submission" date="2017-03" db="EMBL/GenBank/DDBJ databases">
        <title>Genomes of endolithic fungi from Antarctica.</title>
        <authorList>
            <person name="Coleine C."/>
            <person name="Masonjones S."/>
            <person name="Stajich J.E."/>
        </authorList>
    </citation>
    <scope>NUCLEOTIDE SEQUENCE [LARGE SCALE GENOMIC DNA]</scope>
    <source>
        <strain evidence="2 3">CCFEE 5187</strain>
    </source>
</reference>
<evidence type="ECO:0000256" key="1">
    <source>
        <dbReference type="SAM" id="MobiDB-lite"/>
    </source>
</evidence>
<feature type="compositionally biased region" description="Low complexity" evidence="1">
    <location>
        <begin position="47"/>
        <end position="66"/>
    </location>
</feature>
<dbReference type="Proteomes" id="UP000308768">
    <property type="component" value="Unassembled WGS sequence"/>
</dbReference>
<comment type="caution">
    <text evidence="2">The sequence shown here is derived from an EMBL/GenBank/DDBJ whole genome shotgun (WGS) entry which is preliminary data.</text>
</comment>
<proteinExistence type="predicted"/>
<organism evidence="2 3">
    <name type="scientific">Cryomyces minteri</name>
    <dbReference type="NCBI Taxonomy" id="331657"/>
    <lineage>
        <taxon>Eukaryota</taxon>
        <taxon>Fungi</taxon>
        <taxon>Dikarya</taxon>
        <taxon>Ascomycota</taxon>
        <taxon>Pezizomycotina</taxon>
        <taxon>Dothideomycetes</taxon>
        <taxon>Dothideomycetes incertae sedis</taxon>
        <taxon>Cryomyces</taxon>
    </lineage>
</organism>
<protein>
    <submittedName>
        <fullName evidence="2">Uncharacterized protein</fullName>
    </submittedName>
</protein>
<evidence type="ECO:0000313" key="3">
    <source>
        <dbReference type="Proteomes" id="UP000308768"/>
    </source>
</evidence>